<dbReference type="EMBL" id="CP005587">
    <property type="protein sequence ID" value="AGK59686.1"/>
    <property type="molecule type" value="Genomic_DNA"/>
</dbReference>
<feature type="region of interest" description="Disordered" evidence="1">
    <location>
        <begin position="45"/>
        <end position="64"/>
    </location>
</feature>
<proteinExistence type="predicted"/>
<evidence type="ECO:0000313" key="3">
    <source>
        <dbReference type="Proteomes" id="UP000005952"/>
    </source>
</evidence>
<gene>
    <name evidence="2" type="ORF">HYPDE_40088</name>
</gene>
<feature type="region of interest" description="Disordered" evidence="1">
    <location>
        <begin position="1"/>
        <end position="27"/>
    </location>
</feature>
<dbReference type="HOGENOM" id="CLU_2861706_0_0_5"/>
<accession>N0BGW7</accession>
<evidence type="ECO:0000256" key="1">
    <source>
        <dbReference type="SAM" id="MobiDB-lite"/>
    </source>
</evidence>
<dbReference type="STRING" id="670307.HYPDE_40088"/>
<protein>
    <submittedName>
        <fullName evidence="2">Uncharacterized protein</fullName>
    </submittedName>
</protein>
<reference evidence="2 3" key="1">
    <citation type="journal article" date="2013" name="Genome Announc.">
        <title>Genome sequences for three denitrifying bacterial strains isolated from a uranium- and nitrate-contaminated subsurface environment.</title>
        <authorList>
            <person name="Venkatramanan R."/>
            <person name="Prakash O."/>
            <person name="Woyke T."/>
            <person name="Chain P."/>
            <person name="Goodwin L.A."/>
            <person name="Watson D."/>
            <person name="Brooks S."/>
            <person name="Kostka J.E."/>
            <person name="Green S.J."/>
        </authorList>
    </citation>
    <scope>NUCLEOTIDE SEQUENCE [LARGE SCALE GENOMIC DNA]</scope>
    <source>
        <strain evidence="2 3">1NES1</strain>
    </source>
</reference>
<organism evidence="2 3">
    <name type="scientific">Hyphomicrobium denitrificans 1NES1</name>
    <dbReference type="NCBI Taxonomy" id="670307"/>
    <lineage>
        <taxon>Bacteria</taxon>
        <taxon>Pseudomonadati</taxon>
        <taxon>Pseudomonadota</taxon>
        <taxon>Alphaproteobacteria</taxon>
        <taxon>Hyphomicrobiales</taxon>
        <taxon>Hyphomicrobiaceae</taxon>
        <taxon>Hyphomicrobium</taxon>
    </lineage>
</organism>
<dbReference type="AlphaFoldDB" id="N0BGW7"/>
<dbReference type="Proteomes" id="UP000005952">
    <property type="component" value="Chromosome"/>
</dbReference>
<evidence type="ECO:0000313" key="2">
    <source>
        <dbReference type="EMBL" id="AGK59686.1"/>
    </source>
</evidence>
<keyword evidence="3" id="KW-1185">Reference proteome</keyword>
<name>N0BGW7_9HYPH</name>
<dbReference type="KEGG" id="hdt:HYPDE_40088"/>
<sequence>MTGDPTQDPSKTHNIEPSAHFALDPRTPSRTLVRSRMTNYLFPLAGRGRGSAASGMLSTGAERL</sequence>